<comment type="similarity">
    <text evidence="2 8">Belongs to the cytochrome P450 family.</text>
</comment>
<dbReference type="GO" id="GO:0005506">
    <property type="term" value="F:iron ion binding"/>
    <property type="evidence" value="ECO:0007669"/>
    <property type="project" value="InterPro"/>
</dbReference>
<dbReference type="InterPro" id="IPR002397">
    <property type="entry name" value="Cyt_P450_B"/>
</dbReference>
<reference evidence="10" key="1">
    <citation type="submission" date="2015-03" db="EMBL/GenBank/DDBJ databases">
        <authorList>
            <person name="Urmite Genomes"/>
        </authorList>
    </citation>
    <scope>NUCLEOTIDE SEQUENCE [LARGE SCALE GENOMIC DNA]</scope>
    <source>
        <strain evidence="10">CSUR P1344</strain>
    </source>
</reference>
<keyword evidence="3 8" id="KW-0349">Heme</keyword>
<comment type="cofactor">
    <cofactor evidence="1">
        <name>heme</name>
        <dbReference type="ChEBI" id="CHEBI:30413"/>
    </cofactor>
</comment>
<dbReference type="Gene3D" id="1.10.630.10">
    <property type="entry name" value="Cytochrome P450"/>
    <property type="match status" value="1"/>
</dbReference>
<dbReference type="PANTHER" id="PTHR46696:SF4">
    <property type="entry name" value="BIOTIN BIOSYNTHESIS CYTOCHROME P450"/>
    <property type="match status" value="1"/>
</dbReference>
<keyword evidence="7 8" id="KW-0503">Monooxygenase</keyword>
<organism evidence="9 10">
    <name type="scientific">Mycobacterium europaeum</name>
    <dbReference type="NCBI Taxonomy" id="761804"/>
    <lineage>
        <taxon>Bacteria</taxon>
        <taxon>Bacillati</taxon>
        <taxon>Actinomycetota</taxon>
        <taxon>Actinomycetes</taxon>
        <taxon>Mycobacteriales</taxon>
        <taxon>Mycobacteriaceae</taxon>
        <taxon>Mycobacterium</taxon>
        <taxon>Mycobacterium simiae complex</taxon>
    </lineage>
</organism>
<dbReference type="PRINTS" id="PR00359">
    <property type="entry name" value="BP450"/>
</dbReference>
<dbReference type="InterPro" id="IPR017972">
    <property type="entry name" value="Cyt_P450_CS"/>
</dbReference>
<dbReference type="GO" id="GO:0036199">
    <property type="term" value="F:cholest-4-en-3-one 26-monooxygenase activity"/>
    <property type="evidence" value="ECO:0007669"/>
    <property type="project" value="TreeGrafter"/>
</dbReference>
<dbReference type="GO" id="GO:0020037">
    <property type="term" value="F:heme binding"/>
    <property type="evidence" value="ECO:0007669"/>
    <property type="project" value="InterPro"/>
</dbReference>
<evidence type="ECO:0000313" key="9">
    <source>
        <dbReference type="EMBL" id="CQD18112.1"/>
    </source>
</evidence>
<evidence type="ECO:0000256" key="4">
    <source>
        <dbReference type="ARBA" id="ARBA00022723"/>
    </source>
</evidence>
<evidence type="ECO:0000313" key="10">
    <source>
        <dbReference type="Proteomes" id="UP000199601"/>
    </source>
</evidence>
<evidence type="ECO:0000256" key="1">
    <source>
        <dbReference type="ARBA" id="ARBA00001971"/>
    </source>
</evidence>
<dbReference type="PANTHER" id="PTHR46696">
    <property type="entry name" value="P450, PUTATIVE (EUROFUNG)-RELATED"/>
    <property type="match status" value="1"/>
</dbReference>
<keyword evidence="4 8" id="KW-0479">Metal-binding</keyword>
<keyword evidence="10" id="KW-1185">Reference proteome</keyword>
<dbReference type="GO" id="GO:0008395">
    <property type="term" value="F:steroid hydroxylase activity"/>
    <property type="evidence" value="ECO:0007669"/>
    <property type="project" value="TreeGrafter"/>
</dbReference>
<dbReference type="InterPro" id="IPR001128">
    <property type="entry name" value="Cyt_P450"/>
</dbReference>
<proteinExistence type="inferred from homology"/>
<dbReference type="SUPFAM" id="SSF48264">
    <property type="entry name" value="Cytochrome P450"/>
    <property type="match status" value="1"/>
</dbReference>
<evidence type="ECO:0000256" key="7">
    <source>
        <dbReference type="ARBA" id="ARBA00023033"/>
    </source>
</evidence>
<dbReference type="EMBL" id="CTEC01000002">
    <property type="protein sequence ID" value="CQD18112.1"/>
    <property type="molecule type" value="Genomic_DNA"/>
</dbReference>
<evidence type="ECO:0000256" key="3">
    <source>
        <dbReference type="ARBA" id="ARBA00022617"/>
    </source>
</evidence>
<dbReference type="AlphaFoldDB" id="A0A0U1DK51"/>
<dbReference type="PROSITE" id="PS00086">
    <property type="entry name" value="CYTOCHROME_P450"/>
    <property type="match status" value="1"/>
</dbReference>
<evidence type="ECO:0000256" key="5">
    <source>
        <dbReference type="ARBA" id="ARBA00023002"/>
    </source>
</evidence>
<protein>
    <submittedName>
        <fullName evidence="9">Cytochrome P450</fullName>
    </submittedName>
</protein>
<accession>A0A0U1DK51</accession>
<gene>
    <name evidence="9" type="ORF">BN000_04069</name>
</gene>
<keyword evidence="6 8" id="KW-0408">Iron</keyword>
<name>A0A0U1DK51_9MYCO</name>
<evidence type="ECO:0000256" key="6">
    <source>
        <dbReference type="ARBA" id="ARBA00023004"/>
    </source>
</evidence>
<dbReference type="InterPro" id="IPR036396">
    <property type="entry name" value="Cyt_P450_sf"/>
</dbReference>
<sequence length="405" mass="44316">MAVLTASMLLDPEVLQGPYDFYATLREQAPVWMVPGRDIVAISTFELLSEAVARPEDFSSTMHCLLYRDRDGLPARLDFGAAAMPTLATADPPVHTVHRRAVFPELVARRMRTLEHEIRTLSASAVKLALSDDGFDFMATVGNVVPITVVARLIGFRDIDPMQLLEAAFDSTTMIGGTMSLDQLNALVARTETIEAWIAAQIADTTDGPDEGILLAVRRALDAGNLHMGEATIILHTLLSAGGESTTSLLGNAVRMLAENPALQQRLREKPQDIDVFVEEALRLESPFRQMMRSVPHDTTLGGVDIASGSTVLLLYAAGNRDPAQFDHPDQIDLARHSPKHHLAFGQGIHFCVGAALARIEARAVLTAILDQTRDFSIDPDHPPRWVDSLLVRRHAQLHLCAIPR</sequence>
<dbReference type="Proteomes" id="UP000199601">
    <property type="component" value="Unassembled WGS sequence"/>
</dbReference>
<evidence type="ECO:0000256" key="2">
    <source>
        <dbReference type="ARBA" id="ARBA00010617"/>
    </source>
</evidence>
<keyword evidence="5 8" id="KW-0560">Oxidoreductase</keyword>
<dbReference type="GO" id="GO:0006707">
    <property type="term" value="P:cholesterol catabolic process"/>
    <property type="evidence" value="ECO:0007669"/>
    <property type="project" value="TreeGrafter"/>
</dbReference>
<dbReference type="Pfam" id="PF00067">
    <property type="entry name" value="p450"/>
    <property type="match status" value="1"/>
</dbReference>
<evidence type="ECO:0000256" key="8">
    <source>
        <dbReference type="RuleBase" id="RU000461"/>
    </source>
</evidence>